<dbReference type="PROSITE" id="PS51257">
    <property type="entry name" value="PROKAR_LIPOPROTEIN"/>
    <property type="match status" value="1"/>
</dbReference>
<proteinExistence type="predicted"/>
<name>A0ABY4HVG8_CHIFI</name>
<sequence>MRSLSYLCLLIMLFCCGLSVNAVITGCHKARAVAPASRPFLKILSCDRELRHRGMPPSPQTIITTPQRSVIASVKTDTRDGADAVRTNFPAGNDLLSCKVQAVRLLSDLHAIIRSLIYPQHIFW</sequence>
<keyword evidence="1" id="KW-0732">Signal</keyword>
<gene>
    <name evidence="2" type="ORF">MYF79_21590</name>
</gene>
<organism evidence="2 3">
    <name type="scientific">Chitinophaga filiformis</name>
    <name type="common">Myxococcus filiformis</name>
    <name type="synonym">Flexibacter filiformis</name>
    <dbReference type="NCBI Taxonomy" id="104663"/>
    <lineage>
        <taxon>Bacteria</taxon>
        <taxon>Pseudomonadati</taxon>
        <taxon>Bacteroidota</taxon>
        <taxon>Chitinophagia</taxon>
        <taxon>Chitinophagales</taxon>
        <taxon>Chitinophagaceae</taxon>
        <taxon>Chitinophaga</taxon>
    </lineage>
</organism>
<keyword evidence="3" id="KW-1185">Reference proteome</keyword>
<evidence type="ECO:0000256" key="1">
    <source>
        <dbReference type="SAM" id="SignalP"/>
    </source>
</evidence>
<evidence type="ECO:0000313" key="3">
    <source>
        <dbReference type="Proteomes" id="UP000830198"/>
    </source>
</evidence>
<dbReference type="EMBL" id="CP095855">
    <property type="protein sequence ID" value="UPK67542.1"/>
    <property type="molecule type" value="Genomic_DNA"/>
</dbReference>
<feature type="chain" id="PRO_5045857608" description="Secreted protein" evidence="1">
    <location>
        <begin position="23"/>
        <end position="124"/>
    </location>
</feature>
<accession>A0ABY4HVG8</accession>
<dbReference type="RefSeq" id="WP_247809915.1">
    <property type="nucleotide sequence ID" value="NZ_CP095855.1"/>
</dbReference>
<protein>
    <recommendedName>
        <fullName evidence="4">Secreted protein</fullName>
    </recommendedName>
</protein>
<evidence type="ECO:0008006" key="4">
    <source>
        <dbReference type="Google" id="ProtNLM"/>
    </source>
</evidence>
<evidence type="ECO:0000313" key="2">
    <source>
        <dbReference type="EMBL" id="UPK67542.1"/>
    </source>
</evidence>
<dbReference type="Proteomes" id="UP000830198">
    <property type="component" value="Chromosome"/>
</dbReference>
<reference evidence="2 3" key="1">
    <citation type="submission" date="2022-04" db="EMBL/GenBank/DDBJ databases">
        <title>The arsenic-methylating capacity of Chitinophaga filiformis YT5 during chitin decomposition.</title>
        <authorList>
            <person name="Chen G."/>
            <person name="Liang Y."/>
        </authorList>
    </citation>
    <scope>NUCLEOTIDE SEQUENCE [LARGE SCALE GENOMIC DNA]</scope>
    <source>
        <strain evidence="2 3">YT5</strain>
    </source>
</reference>
<feature type="signal peptide" evidence="1">
    <location>
        <begin position="1"/>
        <end position="22"/>
    </location>
</feature>